<dbReference type="Gene3D" id="3.30.565.10">
    <property type="entry name" value="Histidine kinase-like ATPase, C-terminal domain"/>
    <property type="match status" value="1"/>
</dbReference>
<organism evidence="4 5">
    <name type="scientific">Streptomyces hainanensis</name>
    <dbReference type="NCBI Taxonomy" id="402648"/>
    <lineage>
        <taxon>Bacteria</taxon>
        <taxon>Bacillati</taxon>
        <taxon>Actinomycetota</taxon>
        <taxon>Actinomycetes</taxon>
        <taxon>Kitasatosporales</taxon>
        <taxon>Streptomycetaceae</taxon>
        <taxon>Streptomyces</taxon>
    </lineage>
</organism>
<dbReference type="PANTHER" id="PTHR35526">
    <property type="entry name" value="ANTI-SIGMA-F FACTOR RSBW-RELATED"/>
    <property type="match status" value="1"/>
</dbReference>
<dbReference type="OrthoDB" id="3852691at2"/>
<dbReference type="EMBL" id="SMKI01000015">
    <property type="protein sequence ID" value="TDC79518.1"/>
    <property type="molecule type" value="Genomic_DNA"/>
</dbReference>
<accession>A0A4R4TN08</accession>
<evidence type="ECO:0000313" key="5">
    <source>
        <dbReference type="Proteomes" id="UP000295345"/>
    </source>
</evidence>
<evidence type="ECO:0000259" key="3">
    <source>
        <dbReference type="Pfam" id="PF13581"/>
    </source>
</evidence>
<feature type="domain" description="Histidine kinase/HSP90-like ATPase" evidence="3">
    <location>
        <begin position="113"/>
        <end position="210"/>
    </location>
</feature>
<evidence type="ECO:0000313" key="4">
    <source>
        <dbReference type="EMBL" id="TDC79518.1"/>
    </source>
</evidence>
<dbReference type="AlphaFoldDB" id="A0A4R4TN08"/>
<feature type="region of interest" description="Disordered" evidence="2">
    <location>
        <begin position="1"/>
        <end position="38"/>
    </location>
</feature>
<dbReference type="SUPFAM" id="SSF55874">
    <property type="entry name" value="ATPase domain of HSP90 chaperone/DNA topoisomerase II/histidine kinase"/>
    <property type="match status" value="1"/>
</dbReference>
<gene>
    <name evidence="4" type="ORF">E1283_02585</name>
</gene>
<feature type="region of interest" description="Disordered" evidence="2">
    <location>
        <begin position="76"/>
        <end position="97"/>
    </location>
</feature>
<dbReference type="InterPro" id="IPR003594">
    <property type="entry name" value="HATPase_dom"/>
</dbReference>
<dbReference type="CDD" id="cd16936">
    <property type="entry name" value="HATPase_RsbW-like"/>
    <property type="match status" value="1"/>
</dbReference>
<evidence type="ECO:0000256" key="1">
    <source>
        <dbReference type="ARBA" id="ARBA00022527"/>
    </source>
</evidence>
<sequence>MPRTICPTVGPERASATSPSSGHRQVPRPGKKFATPRSGIDRDQLAFCKLQNSPCARAPSLPIVRQVTLLTMAQAPRKATPPVSPLHGTTPIPLPRCADHRTPSPPGERIDLPAIATSVAAARTRVRSRLDHWGLEDSVRDTALLVVSELVTNVILHTRSDRVVCWVVAQGSGVRIEVTDQGHGMAPRVPRQASSEAEGGRGLLLLDALAVRWGVIPPGHVSGCTVWAEIRP</sequence>
<dbReference type="InterPro" id="IPR036890">
    <property type="entry name" value="HATPase_C_sf"/>
</dbReference>
<evidence type="ECO:0000256" key="2">
    <source>
        <dbReference type="SAM" id="MobiDB-lite"/>
    </source>
</evidence>
<protein>
    <recommendedName>
        <fullName evidence="3">Histidine kinase/HSP90-like ATPase domain-containing protein</fullName>
    </recommendedName>
</protein>
<proteinExistence type="predicted"/>
<keyword evidence="5" id="KW-1185">Reference proteome</keyword>
<dbReference type="Pfam" id="PF13581">
    <property type="entry name" value="HATPase_c_2"/>
    <property type="match status" value="1"/>
</dbReference>
<keyword evidence="1" id="KW-0723">Serine/threonine-protein kinase</keyword>
<dbReference type="GO" id="GO:0004674">
    <property type="term" value="F:protein serine/threonine kinase activity"/>
    <property type="evidence" value="ECO:0007669"/>
    <property type="project" value="UniProtKB-KW"/>
</dbReference>
<keyword evidence="1" id="KW-0808">Transferase</keyword>
<dbReference type="Proteomes" id="UP000295345">
    <property type="component" value="Unassembled WGS sequence"/>
</dbReference>
<keyword evidence="1" id="KW-0418">Kinase</keyword>
<reference evidence="4 5" key="1">
    <citation type="submission" date="2019-03" db="EMBL/GenBank/DDBJ databases">
        <title>Draft genome sequences of novel Actinobacteria.</title>
        <authorList>
            <person name="Sahin N."/>
            <person name="Ay H."/>
            <person name="Saygin H."/>
        </authorList>
    </citation>
    <scope>NUCLEOTIDE SEQUENCE [LARGE SCALE GENOMIC DNA]</scope>
    <source>
        <strain evidence="4 5">DSM 41900</strain>
    </source>
</reference>
<dbReference type="InterPro" id="IPR050267">
    <property type="entry name" value="Anti-sigma-factor_SerPK"/>
</dbReference>
<dbReference type="PANTHER" id="PTHR35526:SF3">
    <property type="entry name" value="ANTI-SIGMA-F FACTOR RSBW"/>
    <property type="match status" value="1"/>
</dbReference>
<comment type="caution">
    <text evidence="4">The sequence shown here is derived from an EMBL/GenBank/DDBJ whole genome shotgun (WGS) entry which is preliminary data.</text>
</comment>
<name>A0A4R4TN08_9ACTN</name>